<dbReference type="STRING" id="59895.A0A103XE07"/>
<proteinExistence type="predicted"/>
<dbReference type="PANTHER" id="PTHR32091:SF20">
    <property type="entry name" value="EUKARYOTIC TRANSLATION INITIATION FACTOR 4B1"/>
    <property type="match status" value="1"/>
</dbReference>
<dbReference type="PANTHER" id="PTHR32091">
    <property type="entry name" value="EUKARYOTIC TRANSLATION INITIATION FACTOR 4B"/>
    <property type="match status" value="1"/>
</dbReference>
<feature type="compositionally biased region" description="Basic and acidic residues" evidence="1">
    <location>
        <begin position="239"/>
        <end position="271"/>
    </location>
</feature>
<keyword evidence="2" id="KW-0648">Protein biosynthesis</keyword>
<feature type="region of interest" description="Disordered" evidence="1">
    <location>
        <begin position="311"/>
        <end position="365"/>
    </location>
</feature>
<dbReference type="Proteomes" id="UP000243975">
    <property type="component" value="Unassembled WGS sequence"/>
</dbReference>
<feature type="compositionally biased region" description="Basic and acidic residues" evidence="1">
    <location>
        <begin position="483"/>
        <end position="536"/>
    </location>
</feature>
<feature type="region of interest" description="Disordered" evidence="1">
    <location>
        <begin position="15"/>
        <end position="299"/>
    </location>
</feature>
<keyword evidence="3" id="KW-1185">Reference proteome</keyword>
<feature type="compositionally biased region" description="Low complexity" evidence="1">
    <location>
        <begin position="318"/>
        <end position="329"/>
    </location>
</feature>
<accession>A0A103XE07</accession>
<evidence type="ECO:0000313" key="3">
    <source>
        <dbReference type="Proteomes" id="UP000243975"/>
    </source>
</evidence>
<feature type="compositionally biased region" description="Gly residues" evidence="1">
    <location>
        <begin position="133"/>
        <end position="146"/>
    </location>
</feature>
<evidence type="ECO:0000256" key="1">
    <source>
        <dbReference type="SAM" id="MobiDB-lite"/>
    </source>
</evidence>
<dbReference type="InterPro" id="IPR010433">
    <property type="entry name" value="EIF-4B_pln"/>
</dbReference>
<dbReference type="OMA" id="WAMTKKP"/>
<feature type="compositionally biased region" description="Basic and acidic residues" evidence="1">
    <location>
        <begin position="385"/>
        <end position="411"/>
    </location>
</feature>
<dbReference type="AlphaFoldDB" id="A0A103XE07"/>
<keyword evidence="2" id="KW-0396">Initiation factor</keyword>
<dbReference type="GO" id="GO:0003729">
    <property type="term" value="F:mRNA binding"/>
    <property type="evidence" value="ECO:0007669"/>
    <property type="project" value="TreeGrafter"/>
</dbReference>
<feature type="region of interest" description="Disordered" evidence="1">
    <location>
        <begin position="385"/>
        <end position="536"/>
    </location>
</feature>
<reference evidence="2 3" key="1">
    <citation type="journal article" date="2016" name="Sci. Rep.">
        <title>The genome sequence of the outbreeding globe artichoke constructed de novo incorporating a phase-aware low-pass sequencing strategy of F1 progeny.</title>
        <authorList>
            <person name="Scaglione D."/>
            <person name="Reyes-Chin-Wo S."/>
            <person name="Acquadro A."/>
            <person name="Froenicke L."/>
            <person name="Portis E."/>
            <person name="Beitel C."/>
            <person name="Tirone M."/>
            <person name="Mauro R."/>
            <person name="Lo Monaco A."/>
            <person name="Mauromicale G."/>
            <person name="Faccioli P."/>
            <person name="Cattivelli L."/>
            <person name="Rieseberg L."/>
            <person name="Michelmore R."/>
            <person name="Lanteri S."/>
        </authorList>
    </citation>
    <scope>NUCLEOTIDE SEQUENCE [LARGE SCALE GENOMIC DNA]</scope>
    <source>
        <strain evidence="2">2C</strain>
    </source>
</reference>
<organism evidence="2 3">
    <name type="scientific">Cynara cardunculus var. scolymus</name>
    <name type="common">Globe artichoke</name>
    <name type="synonym">Cynara scolymus</name>
    <dbReference type="NCBI Taxonomy" id="59895"/>
    <lineage>
        <taxon>Eukaryota</taxon>
        <taxon>Viridiplantae</taxon>
        <taxon>Streptophyta</taxon>
        <taxon>Embryophyta</taxon>
        <taxon>Tracheophyta</taxon>
        <taxon>Spermatophyta</taxon>
        <taxon>Magnoliopsida</taxon>
        <taxon>eudicotyledons</taxon>
        <taxon>Gunneridae</taxon>
        <taxon>Pentapetalae</taxon>
        <taxon>asterids</taxon>
        <taxon>campanulids</taxon>
        <taxon>Asterales</taxon>
        <taxon>Asteraceae</taxon>
        <taxon>Carduoideae</taxon>
        <taxon>Cardueae</taxon>
        <taxon>Carduinae</taxon>
        <taxon>Cynara</taxon>
    </lineage>
</organism>
<protein>
    <submittedName>
        <fullName evidence="2">Plant specific eukaryotic initiation factor 4B</fullName>
    </submittedName>
</protein>
<feature type="compositionally biased region" description="Gly residues" evidence="1">
    <location>
        <begin position="195"/>
        <end position="204"/>
    </location>
</feature>
<gene>
    <name evidence="2" type="ORF">Ccrd_024680</name>
</gene>
<dbReference type="Gramene" id="KVH88941">
    <property type="protein sequence ID" value="KVH88941"/>
    <property type="gene ID" value="Ccrd_024680"/>
</dbReference>
<name>A0A103XE07_CYNCS</name>
<feature type="compositionally biased region" description="Basic and acidic residues" evidence="1">
    <location>
        <begin position="418"/>
        <end position="455"/>
    </location>
</feature>
<comment type="caution">
    <text evidence="2">The sequence shown here is derived from an EMBL/GenBank/DDBJ whole genome shotgun (WGS) entry which is preliminary data.</text>
</comment>
<evidence type="ECO:0000313" key="2">
    <source>
        <dbReference type="EMBL" id="KVH88941.1"/>
    </source>
</evidence>
<feature type="compositionally biased region" description="Basic and acidic residues" evidence="1">
    <location>
        <begin position="147"/>
        <end position="168"/>
    </location>
</feature>
<dbReference type="Pfam" id="PF06273">
    <property type="entry name" value="eIF-4B"/>
    <property type="match status" value="1"/>
</dbReference>
<dbReference type="EMBL" id="LEKV01005325">
    <property type="protein sequence ID" value="KVH88941.1"/>
    <property type="molecule type" value="Genomic_DNA"/>
</dbReference>
<sequence length="536" mass="58857">MPKVWGNIGAWAAEAERAEAEEKEQAATAAAAPPQSYPSLKEAVSTNKGKKKTKMTLQEFTMAGSGGLGGGGSSRELAFEYKGLTPEEMMRLPTGPKERSPEEMQYGRLGGGFSSYGGGRGGPRMRDRDGDGDGSWGSGRRSYGGFGDDRRGPLPRVSEYDQPSRADEVDNWAMTKKPMAPSYDSVTRNNRYGSHGTGGVGGGFSKADEIDNWAASKKPLPPARSSSFSPGFRDSAGSELDRWQRGVVPRDGDHERPSERRRLVLDPRRSENAPVEPLAKTNKPNPFGAARPREEVLAEKGLDWKKVDLEIESKKSSSRPTSSHTNSRPGSAHSGSSVEGPAPAALQGLEKTRPKVNPFGDAKPREVLLQEKGIDYRKIDLELEHRRLGRSETEAEKNLKEEIDTLKRDYENEYGGDTNKESLETGNEKQTSLRDRIVEKERELEQLTLDLDNKVRLSQKPVESPGSGGGRSERSASQSGSVDDSRSVDFSETPRSRGTRDPWIRTGDEKRGFGGGRDRGFSGNRDLGRTKSRERW</sequence>
<feature type="compositionally biased region" description="Gly residues" evidence="1">
    <location>
        <begin position="108"/>
        <end position="122"/>
    </location>
</feature>
<dbReference type="GO" id="GO:0003743">
    <property type="term" value="F:translation initiation factor activity"/>
    <property type="evidence" value="ECO:0007669"/>
    <property type="project" value="UniProtKB-KW"/>
</dbReference>
<feature type="compositionally biased region" description="Basic and acidic residues" evidence="1">
    <location>
        <begin position="15"/>
        <end position="25"/>
    </location>
</feature>
<dbReference type="OrthoDB" id="2021148at2759"/>
<feature type="compositionally biased region" description="Gly residues" evidence="1">
    <location>
        <begin position="64"/>
        <end position="73"/>
    </location>
</feature>